<organism evidence="2">
    <name type="scientific">uncultured bacterium HF4000_05M23</name>
    <dbReference type="NCBI Taxonomy" id="542534"/>
    <lineage>
        <taxon>Bacteria</taxon>
        <taxon>environmental samples</taxon>
    </lineage>
</organism>
<accession>E0XQ01</accession>
<proteinExistence type="predicted"/>
<dbReference type="Pfam" id="PF03807">
    <property type="entry name" value="F420_oxidored"/>
    <property type="match status" value="1"/>
</dbReference>
<protein>
    <recommendedName>
        <fullName evidence="1">Pyrroline-5-carboxylate reductase catalytic N-terminal domain-containing protein</fullName>
    </recommendedName>
</protein>
<evidence type="ECO:0000259" key="1">
    <source>
        <dbReference type="Pfam" id="PF03807"/>
    </source>
</evidence>
<evidence type="ECO:0000313" key="2">
    <source>
        <dbReference type="EMBL" id="ADI16492.1"/>
    </source>
</evidence>
<reference evidence="2" key="1">
    <citation type="journal article" date="2011" name="Environ. Microbiol.">
        <title>Time-series analyses of Monterey Bay coastal microbial picoplankton using a 'genome proxy' microarray.</title>
        <authorList>
            <person name="Rich V.I."/>
            <person name="Pham V.D."/>
            <person name="Eppley J."/>
            <person name="Shi Y."/>
            <person name="DeLong E.F."/>
        </authorList>
    </citation>
    <scope>NUCLEOTIDE SEQUENCE</scope>
</reference>
<dbReference type="SUPFAM" id="SSF51735">
    <property type="entry name" value="NAD(P)-binding Rossmann-fold domains"/>
    <property type="match status" value="1"/>
</dbReference>
<dbReference type="AlphaFoldDB" id="E0XQ01"/>
<dbReference type="EMBL" id="GU474839">
    <property type="protein sequence ID" value="ADI16492.1"/>
    <property type="molecule type" value="Genomic_DNA"/>
</dbReference>
<name>E0XQ01_9BACT</name>
<dbReference type="PANTHER" id="PTHR40459">
    <property type="entry name" value="CONSERVED HYPOTHETICAL ALANINE AND LEUCINE RICH PROTEIN"/>
    <property type="match status" value="1"/>
</dbReference>
<dbReference type="PANTHER" id="PTHR40459:SF1">
    <property type="entry name" value="CONSERVED HYPOTHETICAL ALANINE AND LEUCINE RICH PROTEIN"/>
    <property type="match status" value="1"/>
</dbReference>
<feature type="domain" description="Pyrroline-5-carboxylate reductase catalytic N-terminal" evidence="1">
    <location>
        <begin position="13"/>
        <end position="94"/>
    </location>
</feature>
<dbReference type="Gene3D" id="3.40.50.720">
    <property type="entry name" value="NAD(P)-binding Rossmann-like Domain"/>
    <property type="match status" value="1"/>
</dbReference>
<dbReference type="InterPro" id="IPR036291">
    <property type="entry name" value="NAD(P)-bd_dom_sf"/>
</dbReference>
<sequence>MSPLPVLDKTTPIAIVAAGRLGSSLARALLDAGYNVVAVSSRRQDHREWLSSRMEEVVVTESAQSAANLASVVFVTGPDAMIAEICDSLEWRSHQAVLHCAGVLPVSTLSNAAGQGAAIGGGPPAPDVPVARFFRPAERDFVRYRIR</sequence>
<dbReference type="InterPro" id="IPR028939">
    <property type="entry name" value="P5C_Rdtase_cat_N"/>
</dbReference>